<proteinExistence type="predicted"/>
<dbReference type="EMBL" id="RSED01000009">
    <property type="protein sequence ID" value="RRS03930.1"/>
    <property type="molecule type" value="Genomic_DNA"/>
</dbReference>
<gene>
    <name evidence="4" type="ORF">EIP75_13345</name>
</gene>
<reference evidence="4 5" key="1">
    <citation type="submission" date="2018-12" db="EMBL/GenBank/DDBJ databases">
        <title>The whole draft genome of Aquabacterium sp. SJQ9.</title>
        <authorList>
            <person name="Sun L."/>
            <person name="Gao X."/>
            <person name="Chen W."/>
            <person name="Huang K."/>
        </authorList>
    </citation>
    <scope>NUCLEOTIDE SEQUENCE [LARGE SCALE GENOMIC DNA]</scope>
    <source>
        <strain evidence="4 5">SJQ9</strain>
    </source>
</reference>
<keyword evidence="1" id="KW-0560">Oxidoreductase</keyword>
<protein>
    <submittedName>
        <fullName evidence="4">Aldehyde dehydrogenase family protein</fullName>
    </submittedName>
</protein>
<dbReference type="PANTHER" id="PTHR43217">
    <property type="entry name" value="SUCCINATE SEMIALDEHYDE DEHYDROGENASE [NAD(P)+] SAD"/>
    <property type="match status" value="1"/>
</dbReference>
<dbReference type="AlphaFoldDB" id="A0A3R8T4K4"/>
<keyword evidence="5" id="KW-1185">Reference proteome</keyword>
<dbReference type="InterPro" id="IPR047110">
    <property type="entry name" value="GABD/Sad-like"/>
</dbReference>
<dbReference type="GO" id="GO:0004777">
    <property type="term" value="F:succinate-semialdehyde dehydrogenase (NAD+) activity"/>
    <property type="evidence" value="ECO:0007669"/>
    <property type="project" value="TreeGrafter"/>
</dbReference>
<organism evidence="4 5">
    <name type="scientific">Aquabacterium soli</name>
    <dbReference type="NCBI Taxonomy" id="2493092"/>
    <lineage>
        <taxon>Bacteria</taxon>
        <taxon>Pseudomonadati</taxon>
        <taxon>Pseudomonadota</taxon>
        <taxon>Betaproteobacteria</taxon>
        <taxon>Burkholderiales</taxon>
        <taxon>Aquabacterium</taxon>
    </lineage>
</organism>
<name>A0A3R8T4K4_9BURK</name>
<dbReference type="SUPFAM" id="SSF53720">
    <property type="entry name" value="ALDH-like"/>
    <property type="match status" value="1"/>
</dbReference>
<evidence type="ECO:0000256" key="1">
    <source>
        <dbReference type="ARBA" id="ARBA00023002"/>
    </source>
</evidence>
<feature type="domain" description="Aldehyde dehydrogenase" evidence="3">
    <location>
        <begin position="31"/>
        <end position="212"/>
    </location>
</feature>
<dbReference type="InterPro" id="IPR015590">
    <property type="entry name" value="Aldehyde_DH_dom"/>
</dbReference>
<dbReference type="InterPro" id="IPR016162">
    <property type="entry name" value="Ald_DH_N"/>
</dbReference>
<feature type="region of interest" description="Disordered" evidence="2">
    <location>
        <begin position="1"/>
        <end position="24"/>
    </location>
</feature>
<dbReference type="Gene3D" id="3.40.605.10">
    <property type="entry name" value="Aldehyde Dehydrogenase, Chain A, domain 1"/>
    <property type="match status" value="1"/>
</dbReference>
<sequence>MARTEASPMNQQSAKSPEHSPMESPLHAWAQGLESQLQAASSSLEHWRRIGCTGRAGVVSQAAHLLRGQAEGFAQLIVLERETLMAQAHEEVMLSVHTLDDHAMHAERMQALQSLPGALGKAWAEQAPMGVLVGVAAPCAVLPLYQLARFCGPSLMAGCAVMVLHVGSPPPSAIAFEWLLRQAGSKPGVYTNLELSREQAGRLTQDPRVTRIVQLHGLESDLFSRASAARPW</sequence>
<dbReference type="InterPro" id="IPR016161">
    <property type="entry name" value="Ald_DH/histidinol_DH"/>
</dbReference>
<evidence type="ECO:0000256" key="2">
    <source>
        <dbReference type="SAM" id="MobiDB-lite"/>
    </source>
</evidence>
<dbReference type="Proteomes" id="UP000269265">
    <property type="component" value="Unassembled WGS sequence"/>
</dbReference>
<dbReference type="PANTHER" id="PTHR43217:SF2">
    <property type="entry name" value="SUCCINATE-SEMIALDEHYDE DEHYDROGENASE [NADP(+)]"/>
    <property type="match status" value="1"/>
</dbReference>
<evidence type="ECO:0000313" key="5">
    <source>
        <dbReference type="Proteomes" id="UP000269265"/>
    </source>
</evidence>
<dbReference type="Pfam" id="PF00171">
    <property type="entry name" value="Aldedh"/>
    <property type="match status" value="1"/>
</dbReference>
<evidence type="ECO:0000259" key="3">
    <source>
        <dbReference type="Pfam" id="PF00171"/>
    </source>
</evidence>
<evidence type="ECO:0000313" key="4">
    <source>
        <dbReference type="EMBL" id="RRS03930.1"/>
    </source>
</evidence>
<comment type="caution">
    <text evidence="4">The sequence shown here is derived from an EMBL/GenBank/DDBJ whole genome shotgun (WGS) entry which is preliminary data.</text>
</comment>
<accession>A0A3R8T4K4</accession>